<keyword evidence="3" id="KW-1185">Reference proteome</keyword>
<gene>
    <name evidence="2" type="ORF">GTG28_04675</name>
</gene>
<protein>
    <submittedName>
        <fullName evidence="2">Uncharacterized protein</fullName>
    </submittedName>
</protein>
<evidence type="ECO:0000313" key="3">
    <source>
        <dbReference type="Proteomes" id="UP000478571"/>
    </source>
</evidence>
<name>A0A6L8LR05_9VIBR</name>
<evidence type="ECO:0000256" key="1">
    <source>
        <dbReference type="SAM" id="SignalP"/>
    </source>
</evidence>
<reference evidence="2 3" key="1">
    <citation type="submission" date="2020-01" db="EMBL/GenBank/DDBJ databases">
        <title>Draft Genome Sequence of Vibrio sp. strain OCN044, Isolated from a Healthy Coral at Palmyra Atoll.</title>
        <authorList>
            <person name="Videau P."/>
            <person name="Loughran R."/>
            <person name="Esquivel A."/>
            <person name="Deadmond M."/>
            <person name="Paddock B.E."/>
            <person name="Saw J.H."/>
            <person name="Ushijima B."/>
        </authorList>
    </citation>
    <scope>NUCLEOTIDE SEQUENCE [LARGE SCALE GENOMIC DNA]</scope>
    <source>
        <strain evidence="2 3">OCN044</strain>
    </source>
</reference>
<proteinExistence type="predicted"/>
<dbReference type="AlphaFoldDB" id="A0A6L8LR05"/>
<dbReference type="RefSeq" id="WP_160927415.1">
    <property type="nucleotide sequence ID" value="NZ_WWEU01000001.1"/>
</dbReference>
<evidence type="ECO:0000313" key="2">
    <source>
        <dbReference type="EMBL" id="MYM58511.1"/>
    </source>
</evidence>
<dbReference type="Proteomes" id="UP000478571">
    <property type="component" value="Unassembled WGS sequence"/>
</dbReference>
<dbReference type="EMBL" id="WWEU01000001">
    <property type="protein sequence ID" value="MYM58511.1"/>
    <property type="molecule type" value="Genomic_DNA"/>
</dbReference>
<keyword evidence="1" id="KW-0732">Signal</keyword>
<feature type="signal peptide" evidence="1">
    <location>
        <begin position="1"/>
        <end position="20"/>
    </location>
</feature>
<comment type="caution">
    <text evidence="2">The sequence shown here is derived from an EMBL/GenBank/DDBJ whole genome shotgun (WGS) entry which is preliminary data.</text>
</comment>
<sequence>MKLSTLSALTLFTFSFATHANTSIDFIYPKTNDVIDKTMQVHCSIGSEQFSGSQLEKAVRFNVLEILANSSFGSHDITCKADYLSNTYEIGFSAVKFNQGEYGSFAPNYDSSGFATGVKLTQQRSACYQPGDFSFDEACLTNFYGTKAYYLDGILGQTDTQWHFDDSYSSSVGVFLLENPQI</sequence>
<feature type="chain" id="PRO_5027123584" evidence="1">
    <location>
        <begin position="21"/>
        <end position="182"/>
    </location>
</feature>
<organism evidence="2 3">
    <name type="scientific">Vibrio tetraodonis subsp. pristinus</name>
    <dbReference type="NCBI Taxonomy" id="2695891"/>
    <lineage>
        <taxon>Bacteria</taxon>
        <taxon>Pseudomonadati</taxon>
        <taxon>Pseudomonadota</taxon>
        <taxon>Gammaproteobacteria</taxon>
        <taxon>Vibrionales</taxon>
        <taxon>Vibrionaceae</taxon>
        <taxon>Vibrio</taxon>
    </lineage>
</organism>
<accession>A0A6L8LR05</accession>